<organism evidence="3 4">
    <name type="scientific">Exaiptasia diaphana</name>
    <name type="common">Tropical sea anemone</name>
    <name type="synonym">Aiptasia pulchella</name>
    <dbReference type="NCBI Taxonomy" id="2652724"/>
    <lineage>
        <taxon>Eukaryota</taxon>
        <taxon>Metazoa</taxon>
        <taxon>Cnidaria</taxon>
        <taxon>Anthozoa</taxon>
        <taxon>Hexacorallia</taxon>
        <taxon>Actiniaria</taxon>
        <taxon>Aiptasiidae</taxon>
        <taxon>Exaiptasia</taxon>
    </lineage>
</organism>
<proteinExistence type="predicted"/>
<evidence type="ECO:0008006" key="5">
    <source>
        <dbReference type="Google" id="ProtNLM"/>
    </source>
</evidence>
<sequence length="381" mass="44361">MKQRNYFINKNHFFPEDNKQSPDEKSKSSVRVSGEIDQHQSLQDGLQRNQYLSQNEPGIEQGRSDLQQGQQPMEQFQRADPQNEQEQLMKEQHQSQIQQHLDVEERNYMCITLLLYRVGLVKLRQFFINEWNSLGDFAPWTDCPQNGADLLRKFKPLSYEIPKVRSGDSRTWDISILIRVLLSSWPPLVSESDLVNSLKCLREIRNQICHTGSGRIESSEFTIMYDDVCSALMAFGASSKDFREVVEAVQQPWKDLSAIVKHFASQDEDILGGFYKVNEKLDQLHKKVDRVEKSQQELQKTVEEIKQSQSDQLQQKEAILQEQSGLREDIEELRKDQQKGQEKLLIEIKKRRHKLTKSISSNEDVELYSKNLKENLTSCKG</sequence>
<evidence type="ECO:0000256" key="1">
    <source>
        <dbReference type="SAM" id="Coils"/>
    </source>
</evidence>
<dbReference type="Proteomes" id="UP000887567">
    <property type="component" value="Unplaced"/>
</dbReference>
<evidence type="ECO:0000256" key="2">
    <source>
        <dbReference type="SAM" id="MobiDB-lite"/>
    </source>
</evidence>
<name>A0A913YRS5_EXADI</name>
<feature type="compositionally biased region" description="Polar residues" evidence="2">
    <location>
        <begin position="64"/>
        <end position="86"/>
    </location>
</feature>
<protein>
    <recommendedName>
        <fullName evidence="5">DZIP3-like HEPN domain-containing protein</fullName>
    </recommendedName>
</protein>
<evidence type="ECO:0000313" key="4">
    <source>
        <dbReference type="Proteomes" id="UP000887567"/>
    </source>
</evidence>
<feature type="region of interest" description="Disordered" evidence="2">
    <location>
        <begin position="1"/>
        <end position="93"/>
    </location>
</feature>
<reference evidence="3" key="1">
    <citation type="submission" date="2022-11" db="UniProtKB">
        <authorList>
            <consortium name="EnsemblMetazoa"/>
        </authorList>
    </citation>
    <scope>IDENTIFICATION</scope>
</reference>
<keyword evidence="4" id="KW-1185">Reference proteome</keyword>
<dbReference type="AlphaFoldDB" id="A0A913YRS5"/>
<dbReference type="KEGG" id="epa:110248327"/>
<feature type="compositionally biased region" description="Polar residues" evidence="2">
    <location>
        <begin position="39"/>
        <end position="56"/>
    </location>
</feature>
<dbReference type="EnsemblMetazoa" id="XM_028661957.1">
    <property type="protein sequence ID" value="XP_028517758.1"/>
    <property type="gene ID" value="LOC110248327"/>
</dbReference>
<dbReference type="RefSeq" id="XP_028517758.1">
    <property type="nucleotide sequence ID" value="XM_028661957.1"/>
</dbReference>
<dbReference type="GeneID" id="110248327"/>
<evidence type="ECO:0000313" key="3">
    <source>
        <dbReference type="EnsemblMetazoa" id="XP_028517758.1"/>
    </source>
</evidence>
<feature type="coiled-coil region" evidence="1">
    <location>
        <begin position="281"/>
        <end position="336"/>
    </location>
</feature>
<accession>A0A913YRS5</accession>
<keyword evidence="1" id="KW-0175">Coiled coil</keyword>
<feature type="compositionally biased region" description="Basic and acidic residues" evidence="2">
    <location>
        <begin position="13"/>
        <end position="27"/>
    </location>
</feature>